<keyword evidence="2" id="KW-0732">Signal</keyword>
<feature type="signal peptide" evidence="2">
    <location>
        <begin position="1"/>
        <end position="32"/>
    </location>
</feature>
<gene>
    <name evidence="4" type="ORF">FRACYDRAFT_251158</name>
</gene>
<organism evidence="4 5">
    <name type="scientific">Fragilariopsis cylindrus CCMP1102</name>
    <dbReference type="NCBI Taxonomy" id="635003"/>
    <lineage>
        <taxon>Eukaryota</taxon>
        <taxon>Sar</taxon>
        <taxon>Stramenopiles</taxon>
        <taxon>Ochrophyta</taxon>
        <taxon>Bacillariophyta</taxon>
        <taxon>Bacillariophyceae</taxon>
        <taxon>Bacillariophycidae</taxon>
        <taxon>Bacillariales</taxon>
        <taxon>Bacillariaceae</taxon>
        <taxon>Fragilariopsis</taxon>
    </lineage>
</organism>
<feature type="region of interest" description="Disordered" evidence="1">
    <location>
        <begin position="1399"/>
        <end position="1479"/>
    </location>
</feature>
<dbReference type="InterPro" id="IPR056050">
    <property type="entry name" value="DUF7633"/>
</dbReference>
<dbReference type="EMBL" id="KV784386">
    <property type="protein sequence ID" value="OEU07352.1"/>
    <property type="molecule type" value="Genomic_DNA"/>
</dbReference>
<dbReference type="Proteomes" id="UP000095751">
    <property type="component" value="Unassembled WGS sequence"/>
</dbReference>
<evidence type="ECO:0000256" key="1">
    <source>
        <dbReference type="SAM" id="MobiDB-lite"/>
    </source>
</evidence>
<dbReference type="PANTHER" id="PTHR36489:SF2">
    <property type="entry name" value="APPLE DOMAIN-CONTAINING PROTEIN"/>
    <property type="match status" value="1"/>
</dbReference>
<keyword evidence="5" id="KW-1185">Reference proteome</keyword>
<protein>
    <recommendedName>
        <fullName evidence="3">DUF7633 domain-containing protein</fullName>
    </recommendedName>
</protein>
<evidence type="ECO:0000259" key="3">
    <source>
        <dbReference type="Pfam" id="PF24636"/>
    </source>
</evidence>
<feature type="compositionally biased region" description="Low complexity" evidence="1">
    <location>
        <begin position="640"/>
        <end position="893"/>
    </location>
</feature>
<evidence type="ECO:0000256" key="2">
    <source>
        <dbReference type="SAM" id="SignalP"/>
    </source>
</evidence>
<dbReference type="InParanoid" id="A0A1E7EN28"/>
<feature type="chain" id="PRO_5009192034" description="DUF7633 domain-containing protein" evidence="2">
    <location>
        <begin position="33"/>
        <end position="1746"/>
    </location>
</feature>
<proteinExistence type="predicted"/>
<evidence type="ECO:0000313" key="5">
    <source>
        <dbReference type="Proteomes" id="UP000095751"/>
    </source>
</evidence>
<feature type="compositionally biased region" description="Low complexity" evidence="1">
    <location>
        <begin position="1415"/>
        <end position="1479"/>
    </location>
</feature>
<dbReference type="KEGG" id="fcy:FRACYDRAFT_251158"/>
<accession>A0A1E7EN28</accession>
<dbReference type="Pfam" id="PF24636">
    <property type="entry name" value="DUF7633"/>
    <property type="match status" value="1"/>
</dbReference>
<name>A0A1E7EN28_9STRA</name>
<reference evidence="4 5" key="1">
    <citation type="submission" date="2016-09" db="EMBL/GenBank/DDBJ databases">
        <title>Extensive genetic diversity and differential bi-allelic expression allows diatom success in the polar Southern Ocean.</title>
        <authorList>
            <consortium name="DOE Joint Genome Institute"/>
            <person name="Mock T."/>
            <person name="Otillar R.P."/>
            <person name="Strauss J."/>
            <person name="Dupont C."/>
            <person name="Frickenhaus S."/>
            <person name="Maumus F."/>
            <person name="Mcmullan M."/>
            <person name="Sanges R."/>
            <person name="Schmutz J."/>
            <person name="Toseland A."/>
            <person name="Valas R."/>
            <person name="Veluchamy A."/>
            <person name="Ward B.J."/>
            <person name="Allen A."/>
            <person name="Barry K."/>
            <person name="Falciatore A."/>
            <person name="Ferrante M."/>
            <person name="Fortunato A.E."/>
            <person name="Gloeckner G."/>
            <person name="Gruber A."/>
            <person name="Hipkin R."/>
            <person name="Janech M."/>
            <person name="Kroth P."/>
            <person name="Leese F."/>
            <person name="Lindquist E."/>
            <person name="Lyon B.R."/>
            <person name="Martin J."/>
            <person name="Mayer C."/>
            <person name="Parker M."/>
            <person name="Quesneville H."/>
            <person name="Raymond J."/>
            <person name="Uhlig C."/>
            <person name="Valentin K.U."/>
            <person name="Worden A.Z."/>
            <person name="Armbrust E.V."/>
            <person name="Bowler C."/>
            <person name="Green B."/>
            <person name="Moulton V."/>
            <person name="Van Oosterhout C."/>
            <person name="Grigoriev I."/>
        </authorList>
    </citation>
    <scope>NUCLEOTIDE SEQUENCE [LARGE SCALE GENOMIC DNA]</scope>
    <source>
        <strain evidence="4 5">CCMP1102</strain>
    </source>
</reference>
<dbReference type="OrthoDB" id="49654at2759"/>
<feature type="region of interest" description="Disordered" evidence="1">
    <location>
        <begin position="1039"/>
        <end position="1255"/>
    </location>
</feature>
<evidence type="ECO:0000313" key="4">
    <source>
        <dbReference type="EMBL" id="OEU07352.1"/>
    </source>
</evidence>
<feature type="region of interest" description="Disordered" evidence="1">
    <location>
        <begin position="639"/>
        <end position="899"/>
    </location>
</feature>
<dbReference type="PANTHER" id="PTHR36489">
    <property type="entry name" value="PROTEIN-COUPLED RECEPTOR GPR1, PUTATIVE-RELATED"/>
    <property type="match status" value="1"/>
</dbReference>
<sequence>MRTTTTTTTTFSKAVMAALVLFAAASVSVAAAADVTTTSGVANTNCLHLTAPIWKETIGNVEEHPYVEDAIQITSQEVDTVSFSINQLWMDTGTPMIAVHYRDVLLGGGGEGEEVCNMNAPTDGDGLVEFGFTQEYTAQCVHGYAEVGVYLYVGPDDTFDVEECEACSAPDNNYVGYYIAVPCVPVCDPVTPDCFSGPTVSLADIEHENSCLYDETPIMTETTGLKENSVEFTIKNTWPTDAVSALSIHYINTDGDVVCDTFTDMDGFESTSAIEALCVNGLAEVGIQIHSTGIDFISSIKPEECDVPNGMGHCSYEFVVPCMEGDVCTGDTPSPTSAPSLVIEEIVVPLCVENSLPVITEIAGNDSVYTGVEDFEIPPVSIIAQNVDDVKVKITQVFNPDGIPMMAVGYRDESNDFTCDMETPQVDYNFEMEVTAQCTMGYAEIALYLYVGSADDFDAEQCEACTLPNQEDYVAFYLVVPCTPVCKPETPDCLDGPMVVLADVEHEAVCLYDDMPIMVNEQSMNIDNVEFYIENTWSDDSDISSVSVSYMEPKTGELECKTFEDVGGATFIKSGFIQALCVNGIATVIVEAHSGGIDYKASHLSPNACSPINSATIGTCAYEMVIPCDPMIECGATAGPTKTPTMLPSSSPTGSPTASPSSTPTASPSASPSSGPTTSPSSSPTASPSSGPTTSPTSSPTGGPTTSPSKSPTDTPSSSPTSAPTGSPSEAPSGSYFPSSAPSDSPTKSPAPSASPSASPSANPTAGPTANPSESPSSKPTSSPSASPSDSPTAAPTGGPTSSPSAAPSGGPTSSPSSAPSSSPTSGPSASPSGSPSASPSSSPSDSPTGGPSASPSASPSGGPTTSPSASPSASPSSSPSASPSSNPTANPTKSMQPTACYMPAPPKVLASVCMSGDVVVDTTLMPENALVVTSLEGEKIDFQVSQKWVAEGGMAVRSGMDECMVMGDMTLGSTEDFDGVCLDGIATATIVVYMDASFDPEECEACDVDALASMGGEYDFCAYRVEIPCEQIAVECGEPSSAPSGSYFPSSAPSDSPTKSPAPSASPSASPSANPTAGPTASPSESPSASPSSGPTGGPTSSPSASPSNGPSSSPTASPSSGPTASPTSSPTGGPTTSPSKSPTATPSSSPTSAPTGSPSEAPSGSYFPSSAPSDSPTKSPAPSASPSASPSTNPTAGPTANPSESPSSKPTPSGSPSASPSSSPSGGPTSSPSASPSESPTNNPTQSMMPTDCYMPAEPKIIESICMTTGGDEMETIPMPANAIVINNQNFADDMVDFTVNQNWILEEAGLAIEAGMDSCIIKSNVTFGDSEDVKGECIEGFATATVVVYMDEEFEADQCDACNVDTLSEMGGDYKFCAYRVEIPCETVTVECGEPSAAPSGSYFPSSAPSESPTDSTKPSASPTSSPSATPTATPTSSPSATPTATPTSSPSATPTATPTTSPSSSPTLTPSSKPSEIVELILPPTCPESVPILISNDGETMYPASPITITFQNTTHVAFKVVNTFGSTVSSVFTEYHTGSFGETECLEEENVVEAVEMEFMAQCMHNAKISVINIWMTDCSDVTPFLDQTDNAEIPECCHAGDQCRTVQYTFKLPCVDPCPEDAVSVTIPPTSPPINSGLPDGLVRRNLAEKIKNKNNNKDGSTEEFESLTGHAETNDAEDHFCVVEDYPCGPTSDKVHVCHYSARDGYKTFCVPEPDSDALRFYPKDYCGPCVGGYASSKM</sequence>
<feature type="compositionally biased region" description="Low complexity" evidence="1">
    <location>
        <begin position="1040"/>
        <end position="1242"/>
    </location>
</feature>
<feature type="domain" description="DUF7633" evidence="3">
    <location>
        <begin position="1502"/>
        <end position="1617"/>
    </location>
</feature>